<evidence type="ECO:0000256" key="6">
    <source>
        <dbReference type="ARBA" id="ARBA00023229"/>
    </source>
</evidence>
<gene>
    <name evidence="7 10" type="primary">ispG</name>
    <name evidence="10" type="ORF">CSLFYP84_04704</name>
</gene>
<evidence type="ECO:0000259" key="9">
    <source>
        <dbReference type="Pfam" id="PF26540"/>
    </source>
</evidence>
<dbReference type="GO" id="GO:0019288">
    <property type="term" value="P:isopentenyl diphosphate biosynthetic process, methylerythritol 4-phosphate pathway"/>
    <property type="evidence" value="ECO:0007669"/>
    <property type="project" value="UniProtKB-UniRule"/>
</dbReference>
<dbReference type="GO" id="GO:0051539">
    <property type="term" value="F:4 iron, 4 sulfur cluster binding"/>
    <property type="evidence" value="ECO:0007669"/>
    <property type="project" value="UniProtKB-UniRule"/>
</dbReference>
<dbReference type="SUPFAM" id="SSF51717">
    <property type="entry name" value="Dihydropteroate synthetase-like"/>
    <property type="match status" value="1"/>
</dbReference>
<dbReference type="NCBIfam" id="NF001540">
    <property type="entry name" value="PRK00366.1"/>
    <property type="match status" value="1"/>
</dbReference>
<organism evidence="10">
    <name type="scientific">Clostridium symbiosum</name>
    <name type="common">Bacteroides symbiosus</name>
    <dbReference type="NCBI Taxonomy" id="1512"/>
    <lineage>
        <taxon>Bacteria</taxon>
        <taxon>Bacillati</taxon>
        <taxon>Bacillota</taxon>
        <taxon>Clostridia</taxon>
        <taxon>Lachnospirales</taxon>
        <taxon>Lachnospiraceae</taxon>
        <taxon>Otoolea</taxon>
    </lineage>
</organism>
<comment type="catalytic activity">
    <reaction evidence="7">
        <text>(2E)-4-hydroxy-3-methylbut-2-enyl diphosphate + oxidized [flavodoxin] + H2O + 2 H(+) = 2-C-methyl-D-erythritol 2,4-cyclic diphosphate + reduced [flavodoxin]</text>
        <dbReference type="Rhea" id="RHEA:43604"/>
        <dbReference type="Rhea" id="RHEA-COMP:10622"/>
        <dbReference type="Rhea" id="RHEA-COMP:10623"/>
        <dbReference type="ChEBI" id="CHEBI:15377"/>
        <dbReference type="ChEBI" id="CHEBI:15378"/>
        <dbReference type="ChEBI" id="CHEBI:57618"/>
        <dbReference type="ChEBI" id="CHEBI:58210"/>
        <dbReference type="ChEBI" id="CHEBI:58483"/>
        <dbReference type="ChEBI" id="CHEBI:128753"/>
        <dbReference type="EC" id="1.17.7.3"/>
    </reaction>
</comment>
<dbReference type="GO" id="GO:0046429">
    <property type="term" value="F:4-hydroxy-3-methylbut-2-en-1-yl diphosphate synthase activity (ferredoxin)"/>
    <property type="evidence" value="ECO:0007669"/>
    <property type="project" value="UniProtKB-UniRule"/>
</dbReference>
<evidence type="ECO:0000313" key="10">
    <source>
        <dbReference type="EMBL" id="VYU82609.1"/>
    </source>
</evidence>
<feature type="binding site" evidence="7">
    <location>
        <position position="268"/>
    </location>
    <ligand>
        <name>[4Fe-4S] cluster</name>
        <dbReference type="ChEBI" id="CHEBI:49883"/>
    </ligand>
</feature>
<feature type="binding site" evidence="7">
    <location>
        <position position="307"/>
    </location>
    <ligand>
        <name>[4Fe-4S] cluster</name>
        <dbReference type="ChEBI" id="CHEBI:49883"/>
    </ligand>
</feature>
<dbReference type="EC" id="1.17.7.3" evidence="7"/>
<name>A0A6N3I4F9_CLOSY</name>
<feature type="binding site" evidence="7">
    <location>
        <position position="300"/>
    </location>
    <ligand>
        <name>[4Fe-4S] cluster</name>
        <dbReference type="ChEBI" id="CHEBI:49883"/>
    </ligand>
</feature>
<reference evidence="10" key="1">
    <citation type="submission" date="2019-11" db="EMBL/GenBank/DDBJ databases">
        <authorList>
            <person name="Feng L."/>
        </authorList>
    </citation>
    <scope>NUCLEOTIDE SEQUENCE</scope>
    <source>
        <strain evidence="10">CsymbiosumLFYP84</strain>
    </source>
</reference>
<dbReference type="UniPathway" id="UPA00056">
    <property type="reaction ID" value="UER00096"/>
</dbReference>
<dbReference type="InterPro" id="IPR016425">
    <property type="entry name" value="IspG_bac"/>
</dbReference>
<dbReference type="PANTHER" id="PTHR30454">
    <property type="entry name" value="4-HYDROXY-3-METHYLBUT-2-EN-1-YL DIPHOSPHATE SYNTHASE"/>
    <property type="match status" value="1"/>
</dbReference>
<dbReference type="Pfam" id="PF26540">
    <property type="entry name" value="GcpE_C"/>
    <property type="match status" value="1"/>
</dbReference>
<keyword evidence="4 7" id="KW-0408">Iron</keyword>
<keyword evidence="2 7" id="KW-0479">Metal-binding</keyword>
<accession>A0A6N3I4F9</accession>
<evidence type="ECO:0000256" key="1">
    <source>
        <dbReference type="ARBA" id="ARBA00022485"/>
    </source>
</evidence>
<dbReference type="Gene3D" id="3.20.20.20">
    <property type="entry name" value="Dihydropteroate synthase-like"/>
    <property type="match status" value="1"/>
</dbReference>
<dbReference type="RefSeq" id="WP_003499697.1">
    <property type="nucleotide sequence ID" value="NZ_CACRUA010000083.1"/>
</dbReference>
<dbReference type="InterPro" id="IPR058578">
    <property type="entry name" value="IspG_TIM"/>
</dbReference>
<dbReference type="PANTHER" id="PTHR30454:SF0">
    <property type="entry name" value="4-HYDROXY-3-METHYLBUT-2-EN-1-YL DIPHOSPHATE SYNTHASE (FERREDOXIN), CHLOROPLASTIC"/>
    <property type="match status" value="1"/>
</dbReference>
<dbReference type="Gene3D" id="3.30.413.10">
    <property type="entry name" value="Sulfite Reductase Hemoprotein, domain 1"/>
    <property type="match status" value="1"/>
</dbReference>
<evidence type="ECO:0000256" key="2">
    <source>
        <dbReference type="ARBA" id="ARBA00022723"/>
    </source>
</evidence>
<comment type="cofactor">
    <cofactor evidence="7">
        <name>[4Fe-4S] cluster</name>
        <dbReference type="ChEBI" id="CHEBI:49883"/>
    </cofactor>
    <text evidence="7">Binds 1 [4Fe-4S] cluster.</text>
</comment>
<evidence type="ECO:0000256" key="3">
    <source>
        <dbReference type="ARBA" id="ARBA00023002"/>
    </source>
</evidence>
<evidence type="ECO:0000256" key="5">
    <source>
        <dbReference type="ARBA" id="ARBA00023014"/>
    </source>
</evidence>
<dbReference type="AlphaFoldDB" id="A0A6N3I4F9"/>
<dbReference type="GO" id="GO:0005506">
    <property type="term" value="F:iron ion binding"/>
    <property type="evidence" value="ECO:0007669"/>
    <property type="project" value="InterPro"/>
</dbReference>
<dbReference type="EMBL" id="CACRUA010000083">
    <property type="protein sequence ID" value="VYU82609.1"/>
    <property type="molecule type" value="Genomic_DNA"/>
</dbReference>
<dbReference type="GO" id="GO:0016114">
    <property type="term" value="P:terpenoid biosynthetic process"/>
    <property type="evidence" value="ECO:0007669"/>
    <property type="project" value="InterPro"/>
</dbReference>
<dbReference type="InterPro" id="IPR004588">
    <property type="entry name" value="IspG_bac-typ"/>
</dbReference>
<comment type="function">
    <text evidence="7">Converts 2C-methyl-D-erythritol 2,4-cyclodiphosphate (ME-2,4cPP) into 1-hydroxy-2-methyl-2-(E)-butenyl 4-diphosphate.</text>
</comment>
<dbReference type="InterPro" id="IPR058579">
    <property type="entry name" value="IspG_C"/>
</dbReference>
<feature type="domain" description="IspG TIM-barrel" evidence="8">
    <location>
        <begin position="7"/>
        <end position="246"/>
    </location>
</feature>
<evidence type="ECO:0000256" key="4">
    <source>
        <dbReference type="ARBA" id="ARBA00023004"/>
    </source>
</evidence>
<dbReference type="GO" id="GO:0141197">
    <property type="term" value="F:4-hydroxy-3-methylbut-2-enyl-diphosphate synthase activity (flavodoxin)"/>
    <property type="evidence" value="ECO:0007669"/>
    <property type="project" value="UniProtKB-EC"/>
</dbReference>
<evidence type="ECO:0000259" key="8">
    <source>
        <dbReference type="Pfam" id="PF04551"/>
    </source>
</evidence>
<keyword evidence="5 7" id="KW-0411">Iron-sulfur</keyword>
<keyword evidence="6 7" id="KW-0414">Isoprene biosynthesis</keyword>
<dbReference type="Pfam" id="PF04551">
    <property type="entry name" value="GcpE"/>
    <property type="match status" value="1"/>
</dbReference>
<dbReference type="InterPro" id="IPR011005">
    <property type="entry name" value="Dihydropteroate_synth-like_sf"/>
</dbReference>
<proteinExistence type="inferred from homology"/>
<dbReference type="FunFam" id="3.20.20.20:FF:000001">
    <property type="entry name" value="4-hydroxy-3-methylbut-2-en-1-yl diphosphate synthase (flavodoxin)"/>
    <property type="match status" value="1"/>
</dbReference>
<keyword evidence="3 7" id="KW-0560">Oxidoreductase</keyword>
<dbReference type="HAMAP" id="MF_00159">
    <property type="entry name" value="IspG"/>
    <property type="match status" value="1"/>
</dbReference>
<dbReference type="SUPFAM" id="SSF56014">
    <property type="entry name" value="Nitrite and sulphite reductase 4Fe-4S domain-like"/>
    <property type="match status" value="1"/>
</dbReference>
<evidence type="ECO:0000256" key="7">
    <source>
        <dbReference type="HAMAP-Rule" id="MF_00159"/>
    </source>
</evidence>
<comment type="pathway">
    <text evidence="7">Isoprenoid biosynthesis; isopentenyl diphosphate biosynthesis via DXP pathway; isopentenyl diphosphate from 1-deoxy-D-xylulose 5-phosphate: step 5/6.</text>
</comment>
<dbReference type="NCBIfam" id="TIGR00612">
    <property type="entry name" value="ispG_gcpE"/>
    <property type="match status" value="1"/>
</dbReference>
<feature type="binding site" evidence="7">
    <location>
        <position position="265"/>
    </location>
    <ligand>
        <name>[4Fe-4S] cluster</name>
        <dbReference type="ChEBI" id="CHEBI:49883"/>
    </ligand>
</feature>
<dbReference type="InterPro" id="IPR045854">
    <property type="entry name" value="NO2/SO3_Rdtase_4Fe4S_sf"/>
</dbReference>
<dbReference type="PIRSF" id="PIRSF004640">
    <property type="entry name" value="IspG"/>
    <property type="match status" value="1"/>
</dbReference>
<keyword evidence="1 7" id="KW-0004">4Fe-4S</keyword>
<sequence length="355" mass="37860">MAYRDETKTVQIGKKVIGGGNPILLQSMCNTKTEDVKATIGQILELQNAGCDIIRVAVPTMEAAMALTEIKKAIRIPLVADIHFDYRLAIAAIECGADKIRINPGNIGAKERVQAVVDKAREYGVPIRVGVNSGSLEKHLLEEYGGVTAEGIVRSALEKVALIERMGYDNLVISIKSSDVMMCVKAHELIAKKTRYPLHVGITEAGTLLAGNIKSAVGLGLILNQGIGDTIRVSLTGNPVEEVKSAKLILRTLGLRKGGVEVVSCPTCGRTCIDLIGLAGQVENMVQEYELDIKVAVMGCVVNGPGEAREADLGIAGGIGEGLLIRKGEIIKKVPEKDLLPALKEELDRLAGKLE</sequence>
<comment type="similarity">
    <text evidence="7">Belongs to the IspG family.</text>
</comment>
<protein>
    <recommendedName>
        <fullName evidence="7">4-hydroxy-3-methylbut-2-en-1-yl diphosphate synthase (flavodoxin)</fullName>
        <ecNumber evidence="7">1.17.7.3</ecNumber>
    </recommendedName>
    <alternativeName>
        <fullName evidence="7">1-hydroxy-2-methyl-2-(E)-butenyl 4-diphosphate synthase</fullName>
    </alternativeName>
</protein>
<feature type="domain" description="IspG C-terminal" evidence="9">
    <location>
        <begin position="261"/>
        <end position="348"/>
    </location>
</feature>